<evidence type="ECO:0000313" key="11">
    <source>
        <dbReference type="EMBL" id="KAE8685645.1"/>
    </source>
</evidence>
<dbReference type="FunFam" id="3.40.50.1460:FF:000005">
    <property type="entry name" value="Vacuolar-processing enzyme beta-isozyme"/>
    <property type="match status" value="1"/>
</dbReference>
<dbReference type="CDD" id="cd21115">
    <property type="entry name" value="legumain_C"/>
    <property type="match status" value="1"/>
</dbReference>
<dbReference type="PRINTS" id="PR00776">
    <property type="entry name" value="HEMOGLOBNASE"/>
</dbReference>
<evidence type="ECO:0000256" key="3">
    <source>
        <dbReference type="ARBA" id="ARBA00022729"/>
    </source>
</evidence>
<sequence length="473" mass="52502">MMSYRGLFLLLALSCIAVESRQLKGNPYHLSSNNDIEGKRWAVLIAGSNGYENYRHQADVCHAYQVLRNGGLEDENIIVFMYDDIAFDGNNPRPGVIINKPDGEDVYDGVPKDYTGEDVNVNNFFGAILGNKTAVTGGSGKVVDSGPNDYIFIYYADHGAAGLLGMPSGEYLTAQDLMNTLKQKHAANTYKSMVIYVEACESGSMFEGILPRDINNIYAVTAANPNESSWASYCPGDFPSPPSEFDTCLGDIFSISWLEDSDIHDLRNETLQQQYQVVRRRTAVDDVDFSSHVMQYGNKGIAEDTVFNYLGSNPNNDNYYSPHHHHHHHSSVTTTPHIVSQHDASLLHFWHRYHNAPEGSPRKTEAHKELMDELSLGKHTDQSVNEIISVVFGPEKISEMLNTVQSAGSPLVHDWDCFKMLVKSFKKQCGGTSRTRYDMKYSGAFANMCNAGVDINRATQAITQACSTNSPPP</sequence>
<feature type="chain" id="PRO_5025558147" evidence="9">
    <location>
        <begin position="21"/>
        <end position="473"/>
    </location>
</feature>
<dbReference type="EMBL" id="VEPZ02001229">
    <property type="protein sequence ID" value="KAE8685645.1"/>
    <property type="molecule type" value="Genomic_DNA"/>
</dbReference>
<keyword evidence="4" id="KW-0378">Hydrolase</keyword>
<evidence type="ECO:0000256" key="8">
    <source>
        <dbReference type="PIRSR" id="PIRSR019663-1"/>
    </source>
</evidence>
<evidence type="ECO:0000256" key="7">
    <source>
        <dbReference type="ARBA" id="ARBA00023180"/>
    </source>
</evidence>
<dbReference type="PANTHER" id="PTHR12000:SF55">
    <property type="entry name" value="VACUOLAR-PROCESSING ENZYME-LIKE"/>
    <property type="match status" value="1"/>
</dbReference>
<dbReference type="Proteomes" id="UP000436088">
    <property type="component" value="Unassembled WGS sequence"/>
</dbReference>
<dbReference type="FunFam" id="1.10.132.130:FF:000001">
    <property type="entry name" value="Vacuolar-processing enzyme beta-isozyme"/>
    <property type="match status" value="1"/>
</dbReference>
<dbReference type="GO" id="GO:0051603">
    <property type="term" value="P:proteolysis involved in protein catabolic process"/>
    <property type="evidence" value="ECO:0007669"/>
    <property type="project" value="InterPro"/>
</dbReference>
<dbReference type="PANTHER" id="PTHR12000">
    <property type="entry name" value="HEMOGLOBINASE FAMILY MEMBER"/>
    <property type="match status" value="1"/>
</dbReference>
<organism evidence="11 12">
    <name type="scientific">Hibiscus syriacus</name>
    <name type="common">Rose of Sharon</name>
    <dbReference type="NCBI Taxonomy" id="106335"/>
    <lineage>
        <taxon>Eukaryota</taxon>
        <taxon>Viridiplantae</taxon>
        <taxon>Streptophyta</taxon>
        <taxon>Embryophyta</taxon>
        <taxon>Tracheophyta</taxon>
        <taxon>Spermatophyta</taxon>
        <taxon>Magnoliopsida</taxon>
        <taxon>eudicotyledons</taxon>
        <taxon>Gunneridae</taxon>
        <taxon>Pentapetalae</taxon>
        <taxon>rosids</taxon>
        <taxon>malvids</taxon>
        <taxon>Malvales</taxon>
        <taxon>Malvaceae</taxon>
        <taxon>Malvoideae</taxon>
        <taxon>Hibiscus</taxon>
    </lineage>
</organism>
<dbReference type="OrthoDB" id="192611at2759"/>
<evidence type="ECO:0000256" key="5">
    <source>
        <dbReference type="ARBA" id="ARBA00022807"/>
    </source>
</evidence>
<dbReference type="InterPro" id="IPR046427">
    <property type="entry name" value="Legumain_prodom_sf"/>
</dbReference>
<keyword evidence="5" id="KW-0788">Thiol protease</keyword>
<protein>
    <submittedName>
        <fullName evidence="11">Vacuolar-processing enzyme</fullName>
    </submittedName>
</protein>
<dbReference type="InterPro" id="IPR043577">
    <property type="entry name" value="AE"/>
</dbReference>
<evidence type="ECO:0000313" key="12">
    <source>
        <dbReference type="Proteomes" id="UP000436088"/>
    </source>
</evidence>
<keyword evidence="7" id="KW-0325">Glycoprotein</keyword>
<keyword evidence="12" id="KW-1185">Reference proteome</keyword>
<evidence type="ECO:0000256" key="1">
    <source>
        <dbReference type="ARBA" id="ARBA00009941"/>
    </source>
</evidence>
<gene>
    <name evidence="11" type="ORF">F3Y22_tig00111095pilonHSYRG00425</name>
</gene>
<keyword evidence="2" id="KW-0645">Protease</keyword>
<keyword evidence="6" id="KW-1015">Disulfide bond</keyword>
<proteinExistence type="inferred from homology"/>
<reference evidence="11" key="1">
    <citation type="submission" date="2019-09" db="EMBL/GenBank/DDBJ databases">
        <title>Draft genome information of white flower Hibiscus syriacus.</title>
        <authorList>
            <person name="Kim Y.-M."/>
        </authorList>
    </citation>
    <scope>NUCLEOTIDE SEQUENCE [LARGE SCALE GENOMIC DNA]</scope>
    <source>
        <strain evidence="11">YM2019G1</strain>
    </source>
</reference>
<dbReference type="PIRSF" id="PIRSF500139">
    <property type="entry name" value="AE"/>
    <property type="match status" value="1"/>
</dbReference>
<dbReference type="Pfam" id="PF01650">
    <property type="entry name" value="Peptidase_C13"/>
    <property type="match status" value="1"/>
</dbReference>
<dbReference type="InterPro" id="IPR048501">
    <property type="entry name" value="Legum_prodom"/>
</dbReference>
<dbReference type="AlphaFoldDB" id="A0A6A2Z3H9"/>
<feature type="signal peptide" evidence="9">
    <location>
        <begin position="1"/>
        <end position="20"/>
    </location>
</feature>
<dbReference type="Gene3D" id="3.40.50.1460">
    <property type="match status" value="1"/>
</dbReference>
<evidence type="ECO:0000256" key="6">
    <source>
        <dbReference type="ARBA" id="ARBA00023157"/>
    </source>
</evidence>
<dbReference type="GO" id="GO:0004197">
    <property type="term" value="F:cysteine-type endopeptidase activity"/>
    <property type="evidence" value="ECO:0007669"/>
    <property type="project" value="InterPro"/>
</dbReference>
<feature type="active site" evidence="8">
    <location>
        <position position="158"/>
    </location>
</feature>
<dbReference type="GO" id="GO:0005773">
    <property type="term" value="C:vacuole"/>
    <property type="evidence" value="ECO:0007669"/>
    <property type="project" value="GOC"/>
</dbReference>
<accession>A0A6A2Z3H9</accession>
<feature type="active site" description="Nucleophile" evidence="8">
    <location>
        <position position="200"/>
    </location>
</feature>
<evidence type="ECO:0000256" key="4">
    <source>
        <dbReference type="ARBA" id="ARBA00022801"/>
    </source>
</evidence>
<dbReference type="Pfam" id="PF20985">
    <property type="entry name" value="Legum_prodom"/>
    <property type="match status" value="1"/>
</dbReference>
<dbReference type="GO" id="GO:0006624">
    <property type="term" value="P:vacuolar protein processing"/>
    <property type="evidence" value="ECO:0007669"/>
    <property type="project" value="TreeGrafter"/>
</dbReference>
<dbReference type="PIRSF" id="PIRSF019663">
    <property type="entry name" value="Legumain"/>
    <property type="match status" value="1"/>
</dbReference>
<dbReference type="Gene3D" id="1.10.132.130">
    <property type="match status" value="1"/>
</dbReference>
<evidence type="ECO:0000259" key="10">
    <source>
        <dbReference type="Pfam" id="PF20985"/>
    </source>
</evidence>
<name>A0A6A2Z3H9_HIBSY</name>
<dbReference type="InterPro" id="IPR001096">
    <property type="entry name" value="Peptidase_C13"/>
</dbReference>
<feature type="domain" description="Legumain prodomain" evidence="10">
    <location>
        <begin position="368"/>
        <end position="466"/>
    </location>
</feature>
<comment type="caution">
    <text evidence="11">The sequence shown here is derived from an EMBL/GenBank/DDBJ whole genome shotgun (WGS) entry which is preliminary data.</text>
</comment>
<comment type="similarity">
    <text evidence="1">Belongs to the peptidase C13 family.</text>
</comment>
<evidence type="ECO:0000256" key="9">
    <source>
        <dbReference type="SAM" id="SignalP"/>
    </source>
</evidence>
<evidence type="ECO:0000256" key="2">
    <source>
        <dbReference type="ARBA" id="ARBA00022670"/>
    </source>
</evidence>
<keyword evidence="3 9" id="KW-0732">Signal</keyword>